<evidence type="ECO:0000256" key="6">
    <source>
        <dbReference type="PIRSR" id="PIRSR001238-3"/>
    </source>
</evidence>
<dbReference type="InterPro" id="IPR013108">
    <property type="entry name" value="Amidohydro_3"/>
</dbReference>
<comment type="cofactor">
    <cofactor evidence="3 6">
        <name>Zn(2+)</name>
        <dbReference type="ChEBI" id="CHEBI:29105"/>
    </cofactor>
    <text evidence="3 6">Binds 2 Zn(2+) ions per subunit.</text>
</comment>
<evidence type="ECO:0000256" key="1">
    <source>
        <dbReference type="ARBA" id="ARBA00010716"/>
    </source>
</evidence>
<proteinExistence type="inferred from homology"/>
<dbReference type="InterPro" id="IPR032466">
    <property type="entry name" value="Metal_Hydrolase"/>
</dbReference>
<gene>
    <name evidence="8" type="ORF">XE02_1058</name>
</gene>
<comment type="caution">
    <text evidence="8">The sequence shown here is derived from an EMBL/GenBank/DDBJ whole genome shotgun (WGS) entry which is preliminary data.</text>
</comment>
<keyword evidence="3" id="KW-0645">Protease</keyword>
<dbReference type="SUPFAM" id="SSF51556">
    <property type="entry name" value="Metallo-dependent hydrolases"/>
    <property type="match status" value="1"/>
</dbReference>
<dbReference type="PIRSF" id="PIRSF001238">
    <property type="entry name" value="IadA"/>
    <property type="match status" value="1"/>
</dbReference>
<dbReference type="InterPro" id="IPR011059">
    <property type="entry name" value="Metal-dep_hydrolase_composite"/>
</dbReference>
<dbReference type="GO" id="GO:0006508">
    <property type="term" value="P:proteolysis"/>
    <property type="evidence" value="ECO:0007669"/>
    <property type="project" value="UniProtKB-KW"/>
</dbReference>
<reference evidence="9" key="1">
    <citation type="journal article" date="2015" name="MBio">
        <title>Genome-Resolved Metagenomic Analysis Reveals Roles for Candidate Phyla and Other Microbial Community Members in Biogeochemical Transformations in Oil Reservoirs.</title>
        <authorList>
            <person name="Hu P."/>
            <person name="Tom L."/>
            <person name="Singh A."/>
            <person name="Thomas B.C."/>
            <person name="Baker B.J."/>
            <person name="Piceno Y.M."/>
            <person name="Andersen G.L."/>
            <person name="Banfield J.F."/>
        </authorList>
    </citation>
    <scope>NUCLEOTIDE SEQUENCE [LARGE SCALE GENOMIC DNA]</scope>
</reference>
<dbReference type="PATRIC" id="fig|1236046.5.peg.854"/>
<evidence type="ECO:0000313" key="9">
    <source>
        <dbReference type="Proteomes" id="UP000055014"/>
    </source>
</evidence>
<dbReference type="NCBIfam" id="TIGR01975">
    <property type="entry name" value="isoAsp_dipep"/>
    <property type="match status" value="1"/>
</dbReference>
<dbReference type="EMBL" id="LGGW01000095">
    <property type="protein sequence ID" value="KUK89378.1"/>
    <property type="molecule type" value="Genomic_DNA"/>
</dbReference>
<sequence length="376" mass="40928">MLTLFKNVDVYAPEPLGRKDILISGERIVEIDEGIDESAVRSLNGDVFDLGESYAVPGFVDGHVHLIGGGGEGGFSTRTPEGSAQQFAEVGTTTVVGMLGTDGVTRDHASLLAKVRDFRNFGIDSYMLTGSYRYPLKTLTGDVMRDIVFIPEIIGVGEVAISDHRSSNLSSTELQRFAMDARVAGMLSGKAGVTVLHLGDGQEKLKPLYEAVADGTLNPRQIIPTHICRSEGLLNQGIDWVSNRGGYIDITANEYSTHLVLEDIYSKKIRFDRICVSSDGLGSLPRFDDEKNLVGIRSAPVDTLFKTFTTLVKDRGLPIHEALKPFTANPAAFYHLHRNGIGLLKRGGSANILFIDRDFQIVEVISSGRSTLENRG</sequence>
<feature type="binding site" evidence="6">
    <location>
        <position position="197"/>
    </location>
    <ligand>
        <name>Zn(2+)</name>
        <dbReference type="ChEBI" id="CHEBI:29105"/>
        <label>2</label>
        <note>catalytic</note>
    </ligand>
</feature>
<dbReference type="InterPro" id="IPR010229">
    <property type="entry name" value="Pept_M38_dipep"/>
</dbReference>
<keyword evidence="3" id="KW-0482">Metalloprotease</keyword>
<feature type="binding site" evidence="6">
    <location>
        <position position="279"/>
    </location>
    <ligand>
        <name>Zn(2+)</name>
        <dbReference type="ChEBI" id="CHEBI:29105"/>
        <label>1</label>
        <note>catalytic</note>
    </ligand>
</feature>
<feature type="binding site" evidence="6">
    <location>
        <position position="63"/>
    </location>
    <ligand>
        <name>Zn(2+)</name>
        <dbReference type="ChEBI" id="CHEBI:29105"/>
        <label>1</label>
        <note>catalytic</note>
    </ligand>
</feature>
<evidence type="ECO:0000256" key="5">
    <source>
        <dbReference type="PIRSR" id="PIRSR001238-2"/>
    </source>
</evidence>
<dbReference type="PANTHER" id="PTHR11113">
    <property type="entry name" value="N-ACETYLGLUCOSAMINE-6-PHOSPHATE DEACETYLASE"/>
    <property type="match status" value="1"/>
</dbReference>
<dbReference type="Pfam" id="PF07969">
    <property type="entry name" value="Amidohydro_3"/>
    <property type="match status" value="1"/>
</dbReference>
<feature type="binding site" evidence="5">
    <location>
        <begin position="70"/>
        <end position="72"/>
    </location>
    <ligand>
        <name>substrate</name>
    </ligand>
</feature>
<dbReference type="GO" id="GO:0046872">
    <property type="term" value="F:metal ion binding"/>
    <property type="evidence" value="ECO:0007669"/>
    <property type="project" value="UniProtKB-KW"/>
</dbReference>
<dbReference type="PANTHER" id="PTHR11113:SF14">
    <property type="entry name" value="N-ACETYLGLUCOSAMINE-6-PHOSPHATE DEACETYLASE"/>
    <property type="match status" value="1"/>
</dbReference>
<feature type="binding site" evidence="5">
    <location>
        <position position="229"/>
    </location>
    <ligand>
        <name>substrate</name>
    </ligand>
</feature>
<dbReference type="AlphaFoldDB" id="A0A101I603"/>
<dbReference type="SUPFAM" id="SSF51338">
    <property type="entry name" value="Composite domain of metallo-dependent hydrolases"/>
    <property type="match status" value="1"/>
</dbReference>
<comment type="PTM">
    <text evidence="3">Carboxylation allows a single lysine to coordinate two zinc ions.</text>
</comment>
<dbReference type="GO" id="GO:0008448">
    <property type="term" value="F:N-acetylglucosamine-6-phosphate deacetylase activity"/>
    <property type="evidence" value="ECO:0007669"/>
    <property type="project" value="TreeGrafter"/>
</dbReference>
<evidence type="ECO:0000256" key="3">
    <source>
        <dbReference type="PIRNR" id="PIRNR001238"/>
    </source>
</evidence>
<dbReference type="Proteomes" id="UP000055014">
    <property type="component" value="Unassembled WGS sequence"/>
</dbReference>
<protein>
    <recommendedName>
        <fullName evidence="3">Isoaspartyl dipeptidase</fullName>
        <ecNumber evidence="3">3.4.19.-</ecNumber>
    </recommendedName>
</protein>
<feature type="binding site" evidence="5">
    <location>
        <position position="101"/>
    </location>
    <ligand>
        <name>substrate</name>
    </ligand>
</feature>
<evidence type="ECO:0000256" key="4">
    <source>
        <dbReference type="PIRSR" id="PIRSR001238-1"/>
    </source>
</evidence>
<evidence type="ECO:0000259" key="7">
    <source>
        <dbReference type="Pfam" id="PF07969"/>
    </source>
</evidence>
<dbReference type="EC" id="3.4.19.-" evidence="3"/>
<dbReference type="GO" id="GO:0008237">
    <property type="term" value="F:metallopeptidase activity"/>
    <property type="evidence" value="ECO:0007669"/>
    <property type="project" value="UniProtKB-KW"/>
</dbReference>
<dbReference type="GO" id="GO:0005737">
    <property type="term" value="C:cytoplasm"/>
    <property type="evidence" value="ECO:0007669"/>
    <property type="project" value="UniProtKB-SubCell"/>
</dbReference>
<keyword evidence="3 6" id="KW-0862">Zinc</keyword>
<comment type="function">
    <text evidence="3">Catalyzes the hydrolytic cleavage of a subset of L-isoaspartyl (L-beta-aspartyl) dipeptides. Used to degrade proteins damaged by L-isoaspartyl residues formation.</text>
</comment>
<feature type="domain" description="Amidohydrolase 3" evidence="7">
    <location>
        <begin position="46"/>
        <end position="195"/>
    </location>
</feature>
<feature type="binding site" evidence="6">
    <location>
        <position position="226"/>
    </location>
    <ligand>
        <name>Zn(2+)</name>
        <dbReference type="ChEBI" id="CHEBI:29105"/>
        <label>2</label>
        <note>catalytic</note>
    </ligand>
</feature>
<dbReference type="GO" id="GO:0008798">
    <property type="term" value="F:beta-aspartyl-peptidase activity"/>
    <property type="evidence" value="ECO:0007669"/>
    <property type="project" value="InterPro"/>
</dbReference>
<feature type="binding site" evidence="5">
    <location>
        <position position="165"/>
    </location>
    <ligand>
        <name>substrate</name>
    </ligand>
</feature>
<dbReference type="Gene3D" id="3.20.20.140">
    <property type="entry name" value="Metal-dependent hydrolases"/>
    <property type="match status" value="1"/>
</dbReference>
<feature type="binding site" evidence="5">
    <location>
        <position position="132"/>
    </location>
    <ligand>
        <name>substrate</name>
    </ligand>
</feature>
<keyword evidence="3 6" id="KW-0479">Metal-binding</keyword>
<comment type="similarity">
    <text evidence="3">Belongs to the peptidase M38 family.</text>
</comment>
<accession>A0A101I603</accession>
<comment type="subcellular location">
    <subcellularLocation>
        <location evidence="3">Cytoplasm</location>
    </subcellularLocation>
</comment>
<comment type="similarity">
    <text evidence="1">Belongs to the metallo-dependent hydrolases superfamily. NagA family.</text>
</comment>
<dbReference type="GO" id="GO:0006046">
    <property type="term" value="P:N-acetylglucosamine catabolic process"/>
    <property type="evidence" value="ECO:0007669"/>
    <property type="project" value="TreeGrafter"/>
</dbReference>
<organism evidence="8 9">
    <name type="scientific">Mesotoga infera</name>
    <dbReference type="NCBI Taxonomy" id="1236046"/>
    <lineage>
        <taxon>Bacteria</taxon>
        <taxon>Thermotogati</taxon>
        <taxon>Thermotogota</taxon>
        <taxon>Thermotogae</taxon>
        <taxon>Kosmotogales</taxon>
        <taxon>Kosmotogaceae</taxon>
        <taxon>Mesotoga</taxon>
    </lineage>
</organism>
<keyword evidence="2 3" id="KW-0378">Hydrolase</keyword>
<name>A0A101I603_9BACT</name>
<feature type="binding site" evidence="6">
    <location>
        <position position="65"/>
    </location>
    <ligand>
        <name>Zn(2+)</name>
        <dbReference type="ChEBI" id="CHEBI:29105"/>
        <label>1</label>
        <note>catalytic</note>
    </ligand>
</feature>
<evidence type="ECO:0000313" key="8">
    <source>
        <dbReference type="EMBL" id="KUK89378.1"/>
    </source>
</evidence>
<feature type="binding site" evidence="5">
    <location>
        <position position="283"/>
    </location>
    <ligand>
        <name>substrate</name>
    </ligand>
</feature>
<feature type="active site" description="Proton acceptor" evidence="4">
    <location>
        <position position="279"/>
    </location>
</feature>
<evidence type="ECO:0000256" key="2">
    <source>
        <dbReference type="ARBA" id="ARBA00022801"/>
    </source>
</evidence>
<dbReference type="Gene3D" id="2.30.40.10">
    <property type="entry name" value="Urease, subunit C, domain 1"/>
    <property type="match status" value="1"/>
</dbReference>